<dbReference type="AlphaFoldDB" id="A0A7H0LEV1"/>
<dbReference type="RefSeq" id="WP_187760533.1">
    <property type="nucleotide sequence ID" value="NZ_CP061038.1"/>
</dbReference>
<keyword evidence="1" id="KW-1133">Transmembrane helix</keyword>
<keyword evidence="3" id="KW-1185">Reference proteome</keyword>
<dbReference type="PANTHER" id="PTHR33639:SF2">
    <property type="entry name" value="DUF393 DOMAIN-CONTAINING PROTEIN"/>
    <property type="match status" value="1"/>
</dbReference>
<dbReference type="PANTHER" id="PTHR33639">
    <property type="entry name" value="THIOL-DISULFIDE OXIDOREDUCTASE DCC"/>
    <property type="match status" value="1"/>
</dbReference>
<dbReference type="Pfam" id="PF04134">
    <property type="entry name" value="DCC1-like"/>
    <property type="match status" value="1"/>
</dbReference>
<proteinExistence type="predicted"/>
<keyword evidence="1" id="KW-0812">Transmembrane</keyword>
<dbReference type="InterPro" id="IPR007263">
    <property type="entry name" value="DCC1-like"/>
</dbReference>
<organism evidence="2 3">
    <name type="scientific">Sphingomonas alpina</name>
    <dbReference type="NCBI Taxonomy" id="653931"/>
    <lineage>
        <taxon>Bacteria</taxon>
        <taxon>Pseudomonadati</taxon>
        <taxon>Pseudomonadota</taxon>
        <taxon>Alphaproteobacteria</taxon>
        <taxon>Sphingomonadales</taxon>
        <taxon>Sphingomonadaceae</taxon>
        <taxon>Sphingomonas</taxon>
    </lineage>
</organism>
<feature type="transmembrane region" description="Helical" evidence="1">
    <location>
        <begin position="15"/>
        <end position="33"/>
    </location>
</feature>
<gene>
    <name evidence="2" type="ORF">H3Z74_15700</name>
</gene>
<protein>
    <submittedName>
        <fullName evidence="2">Thiol-disulfide oxidoreductase DCC family protein</fullName>
    </submittedName>
</protein>
<evidence type="ECO:0000313" key="2">
    <source>
        <dbReference type="EMBL" id="QNQ08204.1"/>
    </source>
</evidence>
<evidence type="ECO:0000313" key="3">
    <source>
        <dbReference type="Proteomes" id="UP000516148"/>
    </source>
</evidence>
<dbReference type="InterPro" id="IPR052927">
    <property type="entry name" value="DCC_oxidoreductase"/>
</dbReference>
<evidence type="ECO:0000256" key="1">
    <source>
        <dbReference type="SAM" id="Phobius"/>
    </source>
</evidence>
<reference evidence="2 3" key="1">
    <citation type="submission" date="2020-09" db="EMBL/GenBank/DDBJ databases">
        <title>Sphingomonas sp., a new species isolated from pork steak.</title>
        <authorList>
            <person name="Heidler von Heilborn D."/>
        </authorList>
    </citation>
    <scope>NUCLEOTIDE SEQUENCE [LARGE SCALE GENOMIC DNA]</scope>
    <source>
        <strain evidence="3">S8-3T</strain>
    </source>
</reference>
<dbReference type="GO" id="GO:0015035">
    <property type="term" value="F:protein-disulfide reductase activity"/>
    <property type="evidence" value="ECO:0007669"/>
    <property type="project" value="InterPro"/>
</dbReference>
<keyword evidence="1" id="KW-0472">Membrane</keyword>
<sequence length="141" mass="15961">MQPADLATITRDGPIIVFDALCVLCAANARFVLRHDHGRHFRLASMQGPVGAALYRAHGIDPTRPETLIIVDGDQLLTNSNAVIAIWSGCGWPWRAAAMVRLVPRFIRDPIYRLVARNRYRWFGQRETCWIPSPADRDRVL</sequence>
<dbReference type="EMBL" id="CP061038">
    <property type="protein sequence ID" value="QNQ08204.1"/>
    <property type="molecule type" value="Genomic_DNA"/>
</dbReference>
<dbReference type="KEGG" id="spap:H3Z74_15700"/>
<name>A0A7H0LEV1_9SPHN</name>
<dbReference type="Proteomes" id="UP000516148">
    <property type="component" value="Chromosome"/>
</dbReference>
<accession>A0A7H0LEV1</accession>